<keyword evidence="10" id="KW-1185">Reference proteome</keyword>
<dbReference type="GO" id="GO:0004930">
    <property type="term" value="F:G protein-coupled receptor activity"/>
    <property type="evidence" value="ECO:0000318"/>
    <property type="project" value="GO_Central"/>
</dbReference>
<evidence type="ECO:0000256" key="7">
    <source>
        <dbReference type="ARBA" id="ARBA00023224"/>
    </source>
</evidence>
<dbReference type="KEGG" id="xla:121398779"/>
<dbReference type="GO" id="GO:0002430">
    <property type="term" value="P:complement receptor mediated signaling pathway"/>
    <property type="evidence" value="ECO:0000318"/>
    <property type="project" value="GO_Central"/>
</dbReference>
<evidence type="ECO:0000256" key="8">
    <source>
        <dbReference type="ARBA" id="ARBA00025736"/>
    </source>
</evidence>
<dbReference type="GO" id="GO:0004875">
    <property type="term" value="F:complement receptor activity"/>
    <property type="evidence" value="ECO:0000318"/>
    <property type="project" value="GO_Central"/>
</dbReference>
<evidence type="ECO:0000259" key="9">
    <source>
        <dbReference type="PROSITE" id="PS50262"/>
    </source>
</evidence>
<evidence type="ECO:0000313" key="11">
    <source>
        <dbReference type="RefSeq" id="XP_041434015.1"/>
    </source>
</evidence>
<comment type="subcellular location">
    <subcellularLocation>
        <location evidence="1">Membrane</location>
        <topology evidence="1">Multi-pass membrane protein</topology>
    </subcellularLocation>
</comment>
<dbReference type="PRINTS" id="PR00237">
    <property type="entry name" value="GPCRRHODOPSN"/>
</dbReference>
<gene>
    <name evidence="11" type="primary">LOC121398779</name>
</gene>
<evidence type="ECO:0000256" key="6">
    <source>
        <dbReference type="ARBA" id="ARBA00023170"/>
    </source>
</evidence>
<dbReference type="SUPFAM" id="SSF81321">
    <property type="entry name" value="Family A G protein-coupled receptor-like"/>
    <property type="match status" value="1"/>
</dbReference>
<dbReference type="PANTHER" id="PTHR24225:SF67">
    <property type="entry name" value="CHEMOKINE-LIKE RECEPTOR 1"/>
    <property type="match status" value="1"/>
</dbReference>
<dbReference type="OrthoDB" id="9908582at2759"/>
<name>A0A1L8EMH8_XENLA</name>
<keyword evidence="3" id="KW-1133">Transmembrane helix</keyword>
<dbReference type="Gene3D" id="1.20.1070.10">
    <property type="entry name" value="Rhodopsin 7-helix transmembrane proteins"/>
    <property type="match status" value="2"/>
</dbReference>
<evidence type="ECO:0000256" key="5">
    <source>
        <dbReference type="ARBA" id="ARBA00023136"/>
    </source>
</evidence>
<evidence type="ECO:0000256" key="3">
    <source>
        <dbReference type="ARBA" id="ARBA00022989"/>
    </source>
</evidence>
<dbReference type="Pfam" id="PF00001">
    <property type="entry name" value="7tm_1"/>
    <property type="match status" value="2"/>
</dbReference>
<dbReference type="InterPro" id="IPR017452">
    <property type="entry name" value="GPCR_Rhodpsn_7TM"/>
</dbReference>
<proteinExistence type="inferred from homology"/>
<protein>
    <submittedName>
        <fullName evidence="11">Chemokine-like receptor 1</fullName>
    </submittedName>
</protein>
<keyword evidence="4" id="KW-0297">G-protein coupled receptor</keyword>
<dbReference type="AlphaFoldDB" id="A0A1L8EMH8"/>
<keyword evidence="7" id="KW-0807">Transducer</keyword>
<sequence>MDEALLSENLCYYFWDRYNNQKNNFQDTEGISDQSPIAEYVLFVMSILICVIGLTGNVIVICVIGFIVKTHKCKIWFLNLAFANFVFLLCMPLDAISEFTGNWIFGLVLCKTYNFLYTCNKYSSVFIITALNIERVLSVAKPIWHLRVFSRRICFWICSVIWSVTVIFSFPLILYSSISSDDDGKNECRWYDFRSSLQNTSKEVYDMASGGYSTASESYNLNYEYEWLPHSREQCKDSSCCYSAEMNEWWIYLIFLAKSVIIPLILFGCFIPLCIIVFSNLTIAIIISKSQTVKPPRLYKIVITVVLLYFLTWIPNVIGLIILIKAIFSMDFLLFIKIGTYLPLLEIISDSNCCLSPLIYVLVDQRVQNVLTCSKTTVTRPHVTTENLKLSS</sequence>
<evidence type="ECO:0000256" key="1">
    <source>
        <dbReference type="ARBA" id="ARBA00004141"/>
    </source>
</evidence>
<evidence type="ECO:0000313" key="10">
    <source>
        <dbReference type="Proteomes" id="UP000186698"/>
    </source>
</evidence>
<accession>A0A1L8EMH8</accession>
<dbReference type="InterPro" id="IPR000276">
    <property type="entry name" value="GPCR_Rhodpsn"/>
</dbReference>
<dbReference type="GO" id="GO:0006954">
    <property type="term" value="P:inflammatory response"/>
    <property type="evidence" value="ECO:0000318"/>
    <property type="project" value="GO_Central"/>
</dbReference>
<dbReference type="GO" id="GO:0007204">
    <property type="term" value="P:positive regulation of cytosolic calcium ion concentration"/>
    <property type="evidence" value="ECO:0000318"/>
    <property type="project" value="GO_Central"/>
</dbReference>
<evidence type="ECO:0000256" key="4">
    <source>
        <dbReference type="ARBA" id="ARBA00023040"/>
    </source>
</evidence>
<dbReference type="PANTHER" id="PTHR24225">
    <property type="entry name" value="CHEMOTACTIC RECEPTOR"/>
    <property type="match status" value="1"/>
</dbReference>
<dbReference type="PROSITE" id="PS50262">
    <property type="entry name" value="G_PROTEIN_RECEP_F1_2"/>
    <property type="match status" value="1"/>
</dbReference>
<dbReference type="RefSeq" id="XP_041434015.1">
    <property type="nucleotide sequence ID" value="XM_041578081.1"/>
</dbReference>
<dbReference type="PaxDb" id="8355-A0A1L8EMH8"/>
<reference evidence="11" key="1">
    <citation type="submission" date="2025-08" db="UniProtKB">
        <authorList>
            <consortium name="RefSeq"/>
        </authorList>
    </citation>
    <scope>IDENTIFICATION</scope>
    <source>
        <strain evidence="11">J_2021</strain>
        <tissue evidence="11">Erythrocytes</tissue>
    </source>
</reference>
<dbReference type="Proteomes" id="UP000186698">
    <property type="component" value="Chromosome 9_10S"/>
</dbReference>
<keyword evidence="6" id="KW-0675">Receptor</keyword>
<dbReference type="GO" id="GO:0005886">
    <property type="term" value="C:plasma membrane"/>
    <property type="evidence" value="ECO:0000318"/>
    <property type="project" value="GO_Central"/>
</dbReference>
<evidence type="ECO:0000256" key="2">
    <source>
        <dbReference type="ARBA" id="ARBA00022692"/>
    </source>
</evidence>
<comment type="similarity">
    <text evidence="8">Belongs to the chemokine-like receptor (CMKLR) family.</text>
</comment>
<dbReference type="GO" id="GO:0007200">
    <property type="term" value="P:phospholipase C-activating G protein-coupled receptor signaling pathway"/>
    <property type="evidence" value="ECO:0000318"/>
    <property type="project" value="GO_Central"/>
</dbReference>
<keyword evidence="2" id="KW-0812">Transmembrane</keyword>
<feature type="domain" description="G-protein coupled receptors family 1 profile" evidence="9">
    <location>
        <begin position="56"/>
        <end position="360"/>
    </location>
</feature>
<organism evidence="10 11">
    <name type="scientific">Xenopus laevis</name>
    <name type="common">African clawed frog</name>
    <dbReference type="NCBI Taxonomy" id="8355"/>
    <lineage>
        <taxon>Eukaryota</taxon>
        <taxon>Metazoa</taxon>
        <taxon>Chordata</taxon>
        <taxon>Craniata</taxon>
        <taxon>Vertebrata</taxon>
        <taxon>Euteleostomi</taxon>
        <taxon>Amphibia</taxon>
        <taxon>Batrachia</taxon>
        <taxon>Anura</taxon>
        <taxon>Pipoidea</taxon>
        <taxon>Pipidae</taxon>
        <taxon>Xenopodinae</taxon>
        <taxon>Xenopus</taxon>
        <taxon>Xenopus</taxon>
    </lineage>
</organism>
<dbReference type="InterPro" id="IPR000826">
    <property type="entry name" value="Formyl_rcpt-rel"/>
</dbReference>
<keyword evidence="5" id="KW-0472">Membrane</keyword>
<dbReference type="GeneID" id="121398779"/>